<dbReference type="AlphaFoldDB" id="A0AA91IPU1"/>
<name>A0AA91IPU1_9GAMM</name>
<gene>
    <name evidence="2" type="ORF">M993_02264</name>
</gene>
<dbReference type="Proteomes" id="UP000078431">
    <property type="component" value="Unassembled WGS sequence"/>
</dbReference>
<keyword evidence="1" id="KW-0812">Transmembrane</keyword>
<organism evidence="2 3">
    <name type="scientific">Obesumbacterium proteus ATCC 12841</name>
    <dbReference type="NCBI Taxonomy" id="1354268"/>
    <lineage>
        <taxon>Bacteria</taxon>
        <taxon>Pseudomonadati</taxon>
        <taxon>Pseudomonadota</taxon>
        <taxon>Gammaproteobacteria</taxon>
        <taxon>Enterobacterales</taxon>
        <taxon>Hafniaceae</taxon>
        <taxon>Obesumbacterium</taxon>
    </lineage>
</organism>
<protein>
    <submittedName>
        <fullName evidence="2">Uncharacterized protein</fullName>
    </submittedName>
</protein>
<comment type="caution">
    <text evidence="2">The sequence shown here is derived from an EMBL/GenBank/DDBJ whole genome shotgun (WGS) entry which is preliminary data.</text>
</comment>
<evidence type="ECO:0000313" key="3">
    <source>
        <dbReference type="Proteomes" id="UP000078431"/>
    </source>
</evidence>
<evidence type="ECO:0000256" key="1">
    <source>
        <dbReference type="SAM" id="Phobius"/>
    </source>
</evidence>
<proteinExistence type="predicted"/>
<keyword evidence="1" id="KW-1133">Transmembrane helix</keyword>
<evidence type="ECO:0000313" key="2">
    <source>
        <dbReference type="EMBL" id="OAT58961.1"/>
    </source>
</evidence>
<keyword evidence="1" id="KW-0472">Membrane</keyword>
<reference evidence="2 3" key="1">
    <citation type="submission" date="2016-04" db="EMBL/GenBank/DDBJ databases">
        <title>ATOL: Assembling a taxonomically balanced genome-scale reconstruction of the evolutionary history of the Enterobacteriaceae.</title>
        <authorList>
            <person name="Plunkett G.III."/>
            <person name="Neeno-Eckwall E.C."/>
            <person name="Glasner J.D."/>
            <person name="Perna N.T."/>
        </authorList>
    </citation>
    <scope>NUCLEOTIDE SEQUENCE [LARGE SCALE GENOMIC DNA]</scope>
    <source>
        <strain evidence="2 3">ATCC 12841</strain>
    </source>
</reference>
<accession>A0AA91IPU1</accession>
<keyword evidence="3" id="KW-1185">Reference proteome</keyword>
<feature type="transmembrane region" description="Helical" evidence="1">
    <location>
        <begin position="21"/>
        <end position="39"/>
    </location>
</feature>
<sequence>MTFSEFMATLLKIRLILQDRILILIMPAMFWLDGLNTVYRQNKITERSTDSRTSLKK</sequence>
<dbReference type="EMBL" id="LXEX01000031">
    <property type="protein sequence ID" value="OAT58961.1"/>
    <property type="molecule type" value="Genomic_DNA"/>
</dbReference>